<sequence>MNIDVFNLENKKTGSLELDDAIFGAEVREHLFWEVVNWQRARRRAGTQKVKVRSEVRGGGRKPFKQKGTGRARQGSNRAAQFPGGGTIHGPTPRDWSYAMPKKKRRAALRSALSLKAQNGTLRVIDALEFPEIKTKQAVAMLNAFSAPKALFVDSTTREEGTNTPIHNETLRLSVRNLKNAKYLAAEGLNVEDILRYDYLFLSANAVDAVQEALKS</sequence>
<dbReference type="PANTHER" id="PTHR10746">
    <property type="entry name" value="50S RIBOSOMAL PROTEIN L4"/>
    <property type="match status" value="1"/>
</dbReference>
<dbReference type="RefSeq" id="WP_146961505.1">
    <property type="nucleotide sequence ID" value="NZ_CP042467.1"/>
</dbReference>
<evidence type="ECO:0000313" key="8">
    <source>
        <dbReference type="Proteomes" id="UP000321595"/>
    </source>
</evidence>
<dbReference type="GO" id="GO:0003735">
    <property type="term" value="F:structural constituent of ribosome"/>
    <property type="evidence" value="ECO:0007669"/>
    <property type="project" value="InterPro"/>
</dbReference>
<dbReference type="InterPro" id="IPR002136">
    <property type="entry name" value="Ribosomal_uL4"/>
</dbReference>
<dbReference type="Proteomes" id="UP000321595">
    <property type="component" value="Chromosome"/>
</dbReference>
<evidence type="ECO:0000313" key="7">
    <source>
        <dbReference type="EMBL" id="QED28774.1"/>
    </source>
</evidence>
<reference evidence="7 8" key="1">
    <citation type="submission" date="2019-08" db="EMBL/GenBank/DDBJ databases">
        <authorList>
            <person name="Liang Q."/>
        </authorList>
    </citation>
    <scope>NUCLEOTIDE SEQUENCE [LARGE SCALE GENOMIC DNA]</scope>
    <source>
        <strain evidence="7 8">V1718</strain>
    </source>
</reference>
<evidence type="ECO:0000256" key="6">
    <source>
        <dbReference type="SAM" id="MobiDB-lite"/>
    </source>
</evidence>
<dbReference type="InterPro" id="IPR023574">
    <property type="entry name" value="Ribosomal_uL4_dom_sf"/>
</dbReference>
<feature type="region of interest" description="Disordered" evidence="6">
    <location>
        <begin position="54"/>
        <end position="95"/>
    </location>
</feature>
<dbReference type="GO" id="GO:1990904">
    <property type="term" value="C:ribonucleoprotein complex"/>
    <property type="evidence" value="ECO:0007669"/>
    <property type="project" value="UniProtKB-KW"/>
</dbReference>
<evidence type="ECO:0000256" key="3">
    <source>
        <dbReference type="ARBA" id="ARBA00023274"/>
    </source>
</evidence>
<comment type="similarity">
    <text evidence="1 5">Belongs to the universal ribosomal protein uL4 family.</text>
</comment>
<comment type="function">
    <text evidence="5">Forms part of the polypeptide exit tunnel.</text>
</comment>
<dbReference type="Gene3D" id="3.40.1370.10">
    <property type="match status" value="1"/>
</dbReference>
<evidence type="ECO:0000256" key="4">
    <source>
        <dbReference type="ARBA" id="ARBA00035244"/>
    </source>
</evidence>
<keyword evidence="8" id="KW-1185">Reference proteome</keyword>
<evidence type="ECO:0000256" key="1">
    <source>
        <dbReference type="ARBA" id="ARBA00010528"/>
    </source>
</evidence>
<gene>
    <name evidence="5 7" type="primary">rplD</name>
    <name evidence="7" type="ORF">FRD01_16320</name>
</gene>
<organism evidence="7 8">
    <name type="scientific">Microvenator marinus</name>
    <dbReference type="NCBI Taxonomy" id="2600177"/>
    <lineage>
        <taxon>Bacteria</taxon>
        <taxon>Deltaproteobacteria</taxon>
        <taxon>Bradymonadales</taxon>
        <taxon>Microvenatoraceae</taxon>
        <taxon>Microvenator</taxon>
    </lineage>
</organism>
<dbReference type="SUPFAM" id="SSF52166">
    <property type="entry name" value="Ribosomal protein L4"/>
    <property type="match status" value="1"/>
</dbReference>
<evidence type="ECO:0000256" key="5">
    <source>
        <dbReference type="HAMAP-Rule" id="MF_01328"/>
    </source>
</evidence>
<dbReference type="Pfam" id="PF00573">
    <property type="entry name" value="Ribosomal_L4"/>
    <property type="match status" value="1"/>
</dbReference>
<keyword evidence="2 5" id="KW-0689">Ribosomal protein</keyword>
<dbReference type="GO" id="GO:0006412">
    <property type="term" value="P:translation"/>
    <property type="evidence" value="ECO:0007669"/>
    <property type="project" value="UniProtKB-UniRule"/>
</dbReference>
<keyword evidence="5" id="KW-0694">RNA-binding</keyword>
<accession>A0A5B8XT85</accession>
<dbReference type="GO" id="GO:0019843">
    <property type="term" value="F:rRNA binding"/>
    <property type="evidence" value="ECO:0007669"/>
    <property type="project" value="UniProtKB-UniRule"/>
</dbReference>
<dbReference type="HAMAP" id="MF_01328_B">
    <property type="entry name" value="Ribosomal_uL4_B"/>
    <property type="match status" value="1"/>
</dbReference>
<dbReference type="InterPro" id="IPR013005">
    <property type="entry name" value="Ribosomal_uL4-like"/>
</dbReference>
<feature type="compositionally biased region" description="Basic residues" evidence="6">
    <location>
        <begin position="59"/>
        <end position="70"/>
    </location>
</feature>
<dbReference type="OrthoDB" id="9803201at2"/>
<dbReference type="NCBIfam" id="TIGR03953">
    <property type="entry name" value="rplD_bact"/>
    <property type="match status" value="1"/>
</dbReference>
<dbReference type="AlphaFoldDB" id="A0A5B8XT85"/>
<dbReference type="PANTHER" id="PTHR10746:SF6">
    <property type="entry name" value="LARGE RIBOSOMAL SUBUNIT PROTEIN UL4M"/>
    <property type="match status" value="1"/>
</dbReference>
<name>A0A5B8XT85_9DELT</name>
<comment type="function">
    <text evidence="5">One of the primary rRNA binding proteins, this protein initially binds near the 5'-end of the 23S rRNA. It is important during the early stages of 50S assembly. It makes multiple contacts with different domains of the 23S rRNA in the assembled 50S subunit and ribosome.</text>
</comment>
<evidence type="ECO:0000256" key="2">
    <source>
        <dbReference type="ARBA" id="ARBA00022980"/>
    </source>
</evidence>
<dbReference type="GO" id="GO:0005840">
    <property type="term" value="C:ribosome"/>
    <property type="evidence" value="ECO:0007669"/>
    <property type="project" value="UniProtKB-KW"/>
</dbReference>
<comment type="subunit">
    <text evidence="5">Part of the 50S ribosomal subunit.</text>
</comment>
<keyword evidence="5" id="KW-0699">rRNA-binding</keyword>
<protein>
    <recommendedName>
        <fullName evidence="4 5">Large ribosomal subunit protein uL4</fullName>
    </recommendedName>
</protein>
<dbReference type="KEGG" id="bbae:FRD01_16320"/>
<keyword evidence="3 5" id="KW-0687">Ribonucleoprotein</keyword>
<proteinExistence type="inferred from homology"/>
<dbReference type="EMBL" id="CP042467">
    <property type="protein sequence ID" value="QED28774.1"/>
    <property type="molecule type" value="Genomic_DNA"/>
</dbReference>